<proteinExistence type="predicted"/>
<dbReference type="InterPro" id="IPR007016">
    <property type="entry name" value="O-antigen_ligase-rel_domated"/>
</dbReference>
<feature type="transmembrane region" description="Helical" evidence="5">
    <location>
        <begin position="268"/>
        <end position="291"/>
    </location>
</feature>
<feature type="transmembrane region" description="Helical" evidence="5">
    <location>
        <begin position="398"/>
        <end position="418"/>
    </location>
</feature>
<evidence type="ECO:0000259" key="6">
    <source>
        <dbReference type="Pfam" id="PF04932"/>
    </source>
</evidence>
<dbReference type="EMBL" id="CABVQD010000002">
    <property type="protein sequence ID" value="VWB23877.1"/>
    <property type="molecule type" value="Genomic_DNA"/>
</dbReference>
<sequence>MTLIVFTALIAAFVVAVRRTPGAALVGVYLPVLLLIPSTFHATVSTTPNFNQLAIVAIACVALPRSLRNWRPSVADLAIAALVAAVACSEYQNAGYKEAQNLTFVMLTSAALPYFVARRVIPGERLHVAVARRIVGLLACVTIVNVWEFRFGVNLFHAIPGLFFPGQGLGWVTTFRYGVARTAGPFSHAILAGVGLVIGFRLQRWLELGGHWEPRFRRWPGLRIGKARLITLILAAGVLMTLARGPWLGAAAGALLAAIGRAKQPKQVLAWVGMLLVAGGAAVWIGLNAYLDVKPGQAMTLSQESAMYRKELFDRYLSIAMDHAALGWGRNTWPKVPGMPSIDNYYLLLSLMHGLVGTGLLAFVIVWMSARLLRFGLADVSRAAHGAGAGARVPPNSLAFTFLGILIAVAISLGTVYLGEAAMPLFFFIVGWAEGYLQAPDTVAVRPSQPAAGPTPPRAMPFRDVIA</sequence>
<keyword evidence="2 5" id="KW-0812">Transmembrane</keyword>
<name>A0A6J5D0Q8_9BURK</name>
<keyword evidence="3 5" id="KW-1133">Transmembrane helix</keyword>
<dbReference type="Pfam" id="PF04932">
    <property type="entry name" value="Wzy_C"/>
    <property type="match status" value="1"/>
</dbReference>
<evidence type="ECO:0000256" key="3">
    <source>
        <dbReference type="ARBA" id="ARBA00022989"/>
    </source>
</evidence>
<dbReference type="Proteomes" id="UP000494330">
    <property type="component" value="Unassembled WGS sequence"/>
</dbReference>
<dbReference type="RefSeq" id="WP_052001214.1">
    <property type="nucleotide sequence ID" value="NZ_CABVQD010000002.1"/>
</dbReference>
<evidence type="ECO:0000256" key="5">
    <source>
        <dbReference type="SAM" id="Phobius"/>
    </source>
</evidence>
<accession>A0A6J5D0Q8</accession>
<evidence type="ECO:0000256" key="4">
    <source>
        <dbReference type="ARBA" id="ARBA00023136"/>
    </source>
</evidence>
<feature type="transmembrane region" description="Helical" evidence="5">
    <location>
        <begin position="129"/>
        <end position="147"/>
    </location>
</feature>
<evidence type="ECO:0000256" key="1">
    <source>
        <dbReference type="ARBA" id="ARBA00004141"/>
    </source>
</evidence>
<organism evidence="7 8">
    <name type="scientific">Burkholderia paludis</name>
    <dbReference type="NCBI Taxonomy" id="1506587"/>
    <lineage>
        <taxon>Bacteria</taxon>
        <taxon>Pseudomonadati</taxon>
        <taxon>Pseudomonadota</taxon>
        <taxon>Betaproteobacteria</taxon>
        <taxon>Burkholderiales</taxon>
        <taxon>Burkholderiaceae</taxon>
        <taxon>Burkholderia</taxon>
        <taxon>Burkholderia cepacia complex</taxon>
    </lineage>
</organism>
<comment type="subcellular location">
    <subcellularLocation>
        <location evidence="1">Membrane</location>
        <topology evidence="1">Multi-pass membrane protein</topology>
    </subcellularLocation>
</comment>
<reference evidence="7 8" key="1">
    <citation type="submission" date="2019-09" db="EMBL/GenBank/DDBJ databases">
        <authorList>
            <person name="Depoorter E."/>
        </authorList>
    </citation>
    <scope>NUCLEOTIDE SEQUENCE [LARGE SCALE GENOMIC DNA]</scope>
    <source>
        <strain evidence="7">LMG 30113</strain>
    </source>
</reference>
<protein>
    <recommendedName>
        <fullName evidence="6">O-antigen ligase-related domain-containing protein</fullName>
    </recommendedName>
</protein>
<gene>
    <name evidence="7" type="ORF">BPA30113_00829</name>
</gene>
<dbReference type="AlphaFoldDB" id="A0A6J5D0Q8"/>
<feature type="domain" description="O-antigen ligase-related" evidence="6">
    <location>
        <begin position="230"/>
        <end position="361"/>
    </location>
</feature>
<keyword evidence="8" id="KW-1185">Reference proteome</keyword>
<feature type="transmembrane region" description="Helical" evidence="5">
    <location>
        <begin position="227"/>
        <end position="248"/>
    </location>
</feature>
<evidence type="ECO:0000313" key="7">
    <source>
        <dbReference type="EMBL" id="VWB23877.1"/>
    </source>
</evidence>
<evidence type="ECO:0000313" key="8">
    <source>
        <dbReference type="Proteomes" id="UP000494330"/>
    </source>
</evidence>
<evidence type="ECO:0000256" key="2">
    <source>
        <dbReference type="ARBA" id="ARBA00022692"/>
    </source>
</evidence>
<dbReference type="GO" id="GO:0016020">
    <property type="term" value="C:membrane"/>
    <property type="evidence" value="ECO:0007669"/>
    <property type="project" value="UniProtKB-SubCell"/>
</dbReference>
<feature type="transmembrane region" description="Helical" evidence="5">
    <location>
        <begin position="99"/>
        <end position="117"/>
    </location>
</feature>
<feature type="transmembrane region" description="Helical" evidence="5">
    <location>
        <begin position="345"/>
        <end position="368"/>
    </location>
</feature>
<keyword evidence="4 5" id="KW-0472">Membrane</keyword>
<feature type="transmembrane region" description="Helical" evidence="5">
    <location>
        <begin position="186"/>
        <end position="206"/>
    </location>
</feature>